<feature type="transmembrane region" description="Helical" evidence="1">
    <location>
        <begin position="105"/>
        <end position="124"/>
    </location>
</feature>
<keyword evidence="1" id="KW-0812">Transmembrane</keyword>
<sequence length="154" mass="17893">MKELSKADREYAEKLRKQSKIYLVTILFMLSCSGILFVGTNWYKLKISEHAVGYLLGFFLSISVAFIIFIFRNQRTIRNPEKLKQQRIARTDERNLEISNMALKVTAYILAVVLVMLSMIGSFISESLMITASSLLYVFLFSYLICCLYFRKKL</sequence>
<dbReference type="RefSeq" id="WP_010744493.1">
    <property type="nucleotide sequence ID" value="NZ_BAAAXM010000024.1"/>
</dbReference>
<keyword evidence="1" id="KW-1133">Transmembrane helix</keyword>
<evidence type="ECO:0000256" key="1">
    <source>
        <dbReference type="SAM" id="Phobius"/>
    </source>
</evidence>
<keyword evidence="1" id="KW-0472">Membrane</keyword>
<dbReference type="GeneID" id="67039679"/>
<feature type="transmembrane region" description="Helical" evidence="1">
    <location>
        <begin position="130"/>
        <end position="150"/>
    </location>
</feature>
<evidence type="ECO:0000313" key="3">
    <source>
        <dbReference type="Proteomes" id="UP001249240"/>
    </source>
</evidence>
<feature type="transmembrane region" description="Helical" evidence="1">
    <location>
        <begin position="51"/>
        <end position="71"/>
    </location>
</feature>
<dbReference type="PROSITE" id="PS51257">
    <property type="entry name" value="PROKAR_LIPOPROTEIN"/>
    <property type="match status" value="1"/>
</dbReference>
<accession>A0AAW8T042</accession>
<reference evidence="2" key="1">
    <citation type="submission" date="2023-03" db="EMBL/GenBank/DDBJ databases">
        <authorList>
            <person name="Shen W."/>
            <person name="Cai J."/>
        </authorList>
    </citation>
    <scope>NUCLEOTIDE SEQUENCE</scope>
    <source>
        <strain evidence="2">B646-2</strain>
    </source>
</reference>
<proteinExistence type="predicted"/>
<dbReference type="Proteomes" id="UP001249240">
    <property type="component" value="Unassembled WGS sequence"/>
</dbReference>
<organism evidence="2 3">
    <name type="scientific">Enterococcus raffinosus</name>
    <dbReference type="NCBI Taxonomy" id="71452"/>
    <lineage>
        <taxon>Bacteria</taxon>
        <taxon>Bacillati</taxon>
        <taxon>Bacillota</taxon>
        <taxon>Bacilli</taxon>
        <taxon>Lactobacillales</taxon>
        <taxon>Enterococcaceae</taxon>
        <taxon>Enterococcus</taxon>
    </lineage>
</organism>
<evidence type="ECO:0000313" key="2">
    <source>
        <dbReference type="EMBL" id="MDT2539688.1"/>
    </source>
</evidence>
<comment type="caution">
    <text evidence="2">The sequence shown here is derived from an EMBL/GenBank/DDBJ whole genome shotgun (WGS) entry which is preliminary data.</text>
</comment>
<gene>
    <name evidence="2" type="ORF">P7D78_16260</name>
</gene>
<dbReference type="EMBL" id="JARPXM010000020">
    <property type="protein sequence ID" value="MDT2539688.1"/>
    <property type="molecule type" value="Genomic_DNA"/>
</dbReference>
<evidence type="ECO:0008006" key="4">
    <source>
        <dbReference type="Google" id="ProtNLM"/>
    </source>
</evidence>
<protein>
    <recommendedName>
        <fullName evidence="4">DUF2178 domain-containing protein</fullName>
    </recommendedName>
</protein>
<dbReference type="AlphaFoldDB" id="A0AAW8T042"/>
<feature type="transmembrane region" description="Helical" evidence="1">
    <location>
        <begin position="21"/>
        <end position="39"/>
    </location>
</feature>
<name>A0AAW8T042_9ENTE</name>